<dbReference type="GO" id="GO:0003723">
    <property type="term" value="F:RNA binding"/>
    <property type="evidence" value="ECO:0007669"/>
    <property type="project" value="TreeGrafter"/>
</dbReference>
<dbReference type="GO" id="GO:0035770">
    <property type="term" value="C:ribonucleoprotein granule"/>
    <property type="evidence" value="ECO:0007669"/>
    <property type="project" value="TreeGrafter"/>
</dbReference>
<accession>A0A8S1IJV5</accession>
<sequence>MSGGYHRAQSSGTAVLHPLESPPSPLLLVAWALSGSMASTLRGQPTLLKAAAPFSTESTFVVFRVMKDWKDVQSTIERLGNRLTATQVVAALNCLKRMPTRPPEALLHKLCRSAMRLEPQMQPRHVVDVVHACGKMAFIDRPLLTLLAQSIITLPRLSPARFEGRDFGALLHGLAMIQSATSAPVASAPFSRANDPFDSFRELMTSLGAELSTPRRLASLRESHLGFIILGLGRVGRLGPRGPSVIHALASECLKPERAPNLTAAQLGAISDGLRRLRYADLAVVGRLASEASRPERLRSFTSEDLAHVIFAFGSLGVRNYPAAWKLGMEATRGARVRSFDERSLASVLYGLTQLQLAEAGVLDPLLQEVVKPERLANFSGRDFVLVLDGLVAARLRDRGVLGALWREAFGGEGLGRRRVSDWELACMRYSFGKLGVFRGEC</sequence>
<gene>
    <name evidence="1" type="ORF">OSTQU699_LOCUS258</name>
</gene>
<dbReference type="GO" id="GO:0000963">
    <property type="term" value="P:mitochondrial RNA processing"/>
    <property type="evidence" value="ECO:0007669"/>
    <property type="project" value="TreeGrafter"/>
</dbReference>
<dbReference type="PANTHER" id="PTHR21228">
    <property type="entry name" value="FAST LEU-RICH DOMAIN-CONTAINING"/>
    <property type="match status" value="1"/>
</dbReference>
<dbReference type="GO" id="GO:0005759">
    <property type="term" value="C:mitochondrial matrix"/>
    <property type="evidence" value="ECO:0007669"/>
    <property type="project" value="TreeGrafter"/>
</dbReference>
<evidence type="ECO:0000313" key="1">
    <source>
        <dbReference type="EMBL" id="CAD7694898.1"/>
    </source>
</evidence>
<keyword evidence="2" id="KW-1185">Reference proteome</keyword>
<dbReference type="PANTHER" id="PTHR21228:SF40">
    <property type="entry name" value="LD45607P"/>
    <property type="match status" value="1"/>
</dbReference>
<protein>
    <submittedName>
        <fullName evidence="1">Uncharacterized protein</fullName>
    </submittedName>
</protein>
<comment type="caution">
    <text evidence="1">The sequence shown here is derived from an EMBL/GenBank/DDBJ whole genome shotgun (WGS) entry which is preliminary data.</text>
</comment>
<reference evidence="1" key="1">
    <citation type="submission" date="2020-12" db="EMBL/GenBank/DDBJ databases">
        <authorList>
            <person name="Iha C."/>
        </authorList>
    </citation>
    <scope>NUCLEOTIDE SEQUENCE</scope>
</reference>
<name>A0A8S1IJV5_9CHLO</name>
<organism evidence="1 2">
    <name type="scientific">Ostreobium quekettii</name>
    <dbReference type="NCBI Taxonomy" id="121088"/>
    <lineage>
        <taxon>Eukaryota</taxon>
        <taxon>Viridiplantae</taxon>
        <taxon>Chlorophyta</taxon>
        <taxon>core chlorophytes</taxon>
        <taxon>Ulvophyceae</taxon>
        <taxon>TCBD clade</taxon>
        <taxon>Bryopsidales</taxon>
        <taxon>Ostreobineae</taxon>
        <taxon>Ostreobiaceae</taxon>
        <taxon>Ostreobium</taxon>
    </lineage>
</organism>
<dbReference type="EMBL" id="CAJHUC010000280">
    <property type="protein sequence ID" value="CAD7694898.1"/>
    <property type="molecule type" value="Genomic_DNA"/>
</dbReference>
<dbReference type="AlphaFoldDB" id="A0A8S1IJV5"/>
<dbReference type="Proteomes" id="UP000708148">
    <property type="component" value="Unassembled WGS sequence"/>
</dbReference>
<evidence type="ECO:0000313" key="2">
    <source>
        <dbReference type="Proteomes" id="UP000708148"/>
    </source>
</evidence>
<dbReference type="OrthoDB" id="577683at2759"/>
<dbReference type="GO" id="GO:0044528">
    <property type="term" value="P:regulation of mitochondrial mRNA stability"/>
    <property type="evidence" value="ECO:0007669"/>
    <property type="project" value="TreeGrafter"/>
</dbReference>
<dbReference type="InterPro" id="IPR050870">
    <property type="entry name" value="FAST_kinase"/>
</dbReference>
<proteinExistence type="predicted"/>